<organism evidence="1 2">
    <name type="scientific">Caerostris extrusa</name>
    <name type="common">Bark spider</name>
    <name type="synonym">Caerostris bankana</name>
    <dbReference type="NCBI Taxonomy" id="172846"/>
    <lineage>
        <taxon>Eukaryota</taxon>
        <taxon>Metazoa</taxon>
        <taxon>Ecdysozoa</taxon>
        <taxon>Arthropoda</taxon>
        <taxon>Chelicerata</taxon>
        <taxon>Arachnida</taxon>
        <taxon>Araneae</taxon>
        <taxon>Araneomorphae</taxon>
        <taxon>Entelegynae</taxon>
        <taxon>Araneoidea</taxon>
        <taxon>Araneidae</taxon>
        <taxon>Caerostris</taxon>
    </lineage>
</organism>
<evidence type="ECO:0000313" key="1">
    <source>
        <dbReference type="EMBL" id="GIY89057.1"/>
    </source>
</evidence>
<protein>
    <submittedName>
        <fullName evidence="1">Uncharacterized protein</fullName>
    </submittedName>
</protein>
<reference evidence="1 2" key="1">
    <citation type="submission" date="2021-06" db="EMBL/GenBank/DDBJ databases">
        <title>Caerostris extrusa draft genome.</title>
        <authorList>
            <person name="Kono N."/>
            <person name="Arakawa K."/>
        </authorList>
    </citation>
    <scope>NUCLEOTIDE SEQUENCE [LARGE SCALE GENOMIC DNA]</scope>
</reference>
<name>A0AAV4X3D6_CAEEX</name>
<gene>
    <name evidence="1" type="ORF">CEXT_421921</name>
</gene>
<evidence type="ECO:0000313" key="2">
    <source>
        <dbReference type="Proteomes" id="UP001054945"/>
    </source>
</evidence>
<proteinExistence type="predicted"/>
<dbReference type="Proteomes" id="UP001054945">
    <property type="component" value="Unassembled WGS sequence"/>
</dbReference>
<accession>A0AAV4X3D6</accession>
<keyword evidence="2" id="KW-1185">Reference proteome</keyword>
<dbReference type="AlphaFoldDB" id="A0AAV4X3D6"/>
<dbReference type="EMBL" id="BPLR01017146">
    <property type="protein sequence ID" value="GIY89057.1"/>
    <property type="molecule type" value="Genomic_DNA"/>
</dbReference>
<sequence>MAGRGEKIYRLVWVGRGGFVRTMRCPPVSLGRGSLGVRPRVMFCQKYHASLLRQSMILIRGKSFANDN</sequence>
<comment type="caution">
    <text evidence="1">The sequence shown here is derived from an EMBL/GenBank/DDBJ whole genome shotgun (WGS) entry which is preliminary data.</text>
</comment>